<feature type="region of interest" description="Disordered" evidence="1">
    <location>
        <begin position="1"/>
        <end position="41"/>
    </location>
</feature>
<dbReference type="EMBL" id="BKCJ011854382">
    <property type="protein sequence ID" value="GFD58550.1"/>
    <property type="molecule type" value="Genomic_DNA"/>
</dbReference>
<evidence type="ECO:0000256" key="1">
    <source>
        <dbReference type="SAM" id="MobiDB-lite"/>
    </source>
</evidence>
<dbReference type="AlphaFoldDB" id="A0A699XJM0"/>
<name>A0A699XJM0_TANCI</name>
<organism evidence="2">
    <name type="scientific">Tanacetum cinerariifolium</name>
    <name type="common">Dalmatian daisy</name>
    <name type="synonym">Chrysanthemum cinerariifolium</name>
    <dbReference type="NCBI Taxonomy" id="118510"/>
    <lineage>
        <taxon>Eukaryota</taxon>
        <taxon>Viridiplantae</taxon>
        <taxon>Streptophyta</taxon>
        <taxon>Embryophyta</taxon>
        <taxon>Tracheophyta</taxon>
        <taxon>Spermatophyta</taxon>
        <taxon>Magnoliopsida</taxon>
        <taxon>eudicotyledons</taxon>
        <taxon>Gunneridae</taxon>
        <taxon>Pentapetalae</taxon>
        <taxon>asterids</taxon>
        <taxon>campanulids</taxon>
        <taxon>Asterales</taxon>
        <taxon>Asteraceae</taxon>
        <taxon>Asteroideae</taxon>
        <taxon>Anthemideae</taxon>
        <taxon>Anthemidinae</taxon>
        <taxon>Tanacetum</taxon>
    </lineage>
</organism>
<accession>A0A699XJM0</accession>
<sequence>AGGAGRGHYAATSGGQPLRERAGAGPAGGLAGEHRGRGQQLRRCHVAAGGWAHPVWQRGGSQQRGGPAASAATAGPAASPKS</sequence>
<gene>
    <name evidence="2" type="ORF">Tci_930519</name>
</gene>
<proteinExistence type="predicted"/>
<comment type="caution">
    <text evidence="2">The sequence shown here is derived from an EMBL/GenBank/DDBJ whole genome shotgun (WGS) entry which is preliminary data.</text>
</comment>
<feature type="non-terminal residue" evidence="2">
    <location>
        <position position="1"/>
    </location>
</feature>
<feature type="compositionally biased region" description="Low complexity" evidence="1">
    <location>
        <begin position="65"/>
        <end position="82"/>
    </location>
</feature>
<evidence type="ECO:0000313" key="2">
    <source>
        <dbReference type="EMBL" id="GFD58550.1"/>
    </source>
</evidence>
<reference evidence="2" key="1">
    <citation type="journal article" date="2019" name="Sci. Rep.">
        <title>Draft genome of Tanacetum cinerariifolium, the natural source of mosquito coil.</title>
        <authorList>
            <person name="Yamashiro T."/>
            <person name="Shiraishi A."/>
            <person name="Satake H."/>
            <person name="Nakayama K."/>
        </authorList>
    </citation>
    <scope>NUCLEOTIDE SEQUENCE</scope>
</reference>
<protein>
    <submittedName>
        <fullName evidence="2">Uncharacterized protein</fullName>
    </submittedName>
</protein>
<feature type="region of interest" description="Disordered" evidence="1">
    <location>
        <begin position="54"/>
        <end position="82"/>
    </location>
</feature>